<feature type="region of interest" description="Disordered" evidence="1">
    <location>
        <begin position="1"/>
        <end position="137"/>
    </location>
</feature>
<proteinExistence type="predicted"/>
<sequence>MTPPPTPCSPTSPTADTAVTCASSPSSASSAQTPRSPSSRPAPQPAAARTGSALSRPHPPATAPPLLSSHEQAASLAAAGAVSHGDVRGGERERHEEHGLHGDELALALQPQPGPVGHQVERWSWESIPSPSPPPFAAGRDPMFVTAYAVHPDGRGSDFLDSLLELMAAGKMEERVNVVNMPERGWE</sequence>
<organism evidence="2 3">
    <name type="scientific">Oryza sativa subsp. japonica</name>
    <name type="common">Rice</name>
    <dbReference type="NCBI Taxonomy" id="39947"/>
    <lineage>
        <taxon>Eukaryota</taxon>
        <taxon>Viridiplantae</taxon>
        <taxon>Streptophyta</taxon>
        <taxon>Embryophyta</taxon>
        <taxon>Tracheophyta</taxon>
        <taxon>Spermatophyta</taxon>
        <taxon>Magnoliopsida</taxon>
        <taxon>Liliopsida</taxon>
        <taxon>Poales</taxon>
        <taxon>Poaceae</taxon>
        <taxon>BOP clade</taxon>
        <taxon>Oryzoideae</taxon>
        <taxon>Oryzeae</taxon>
        <taxon>Oryzinae</taxon>
        <taxon>Oryza</taxon>
        <taxon>Oryza sativa</taxon>
    </lineage>
</organism>
<feature type="compositionally biased region" description="Low complexity" evidence="1">
    <location>
        <begin position="66"/>
        <end position="84"/>
    </location>
</feature>
<dbReference type="Proteomes" id="UP000059680">
    <property type="component" value="Chromosome 1"/>
</dbReference>
<reference evidence="2 3" key="3">
    <citation type="journal article" date="2013" name="Rice">
        <title>Improvement of the Oryza sativa Nipponbare reference genome using next generation sequence and optical map data.</title>
        <authorList>
            <person name="Kawahara Y."/>
            <person name="de la Bastide M."/>
            <person name="Hamilton J.P."/>
            <person name="Kanamori H."/>
            <person name="McCombie W.R."/>
            <person name="Ouyang S."/>
            <person name="Schwartz D.C."/>
            <person name="Tanaka T."/>
            <person name="Wu J."/>
            <person name="Zhou S."/>
            <person name="Childs K.L."/>
            <person name="Davidson R.M."/>
            <person name="Lin H."/>
            <person name="Quesada-Ocampo L."/>
            <person name="Vaillancourt B."/>
            <person name="Sakai H."/>
            <person name="Lee S.S."/>
            <person name="Kim J."/>
            <person name="Numa H."/>
            <person name="Itoh T."/>
            <person name="Buell C.R."/>
            <person name="Matsumoto T."/>
        </authorList>
    </citation>
    <scope>NUCLEOTIDE SEQUENCE [LARGE SCALE GENOMIC DNA]</scope>
    <source>
        <strain evidence="3">cv. Nipponbare</strain>
    </source>
</reference>
<reference evidence="3" key="1">
    <citation type="journal article" date="2005" name="Nature">
        <title>The map-based sequence of the rice genome.</title>
        <authorList>
            <consortium name="International rice genome sequencing project (IRGSP)"/>
            <person name="Matsumoto T."/>
            <person name="Wu J."/>
            <person name="Kanamori H."/>
            <person name="Katayose Y."/>
            <person name="Fujisawa M."/>
            <person name="Namiki N."/>
            <person name="Mizuno H."/>
            <person name="Yamamoto K."/>
            <person name="Antonio B.A."/>
            <person name="Baba T."/>
            <person name="Sakata K."/>
            <person name="Nagamura Y."/>
            <person name="Aoki H."/>
            <person name="Arikawa K."/>
            <person name="Arita K."/>
            <person name="Bito T."/>
            <person name="Chiden Y."/>
            <person name="Fujitsuka N."/>
            <person name="Fukunaka R."/>
            <person name="Hamada M."/>
            <person name="Harada C."/>
            <person name="Hayashi A."/>
            <person name="Hijishita S."/>
            <person name="Honda M."/>
            <person name="Hosokawa S."/>
            <person name="Ichikawa Y."/>
            <person name="Idonuma A."/>
            <person name="Iijima M."/>
            <person name="Ikeda M."/>
            <person name="Ikeno M."/>
            <person name="Ito K."/>
            <person name="Ito S."/>
            <person name="Ito T."/>
            <person name="Ito Y."/>
            <person name="Ito Y."/>
            <person name="Iwabuchi A."/>
            <person name="Kamiya K."/>
            <person name="Karasawa W."/>
            <person name="Kurita K."/>
            <person name="Katagiri S."/>
            <person name="Kikuta A."/>
            <person name="Kobayashi H."/>
            <person name="Kobayashi N."/>
            <person name="Machita K."/>
            <person name="Maehara T."/>
            <person name="Masukawa M."/>
            <person name="Mizubayashi T."/>
            <person name="Mukai Y."/>
            <person name="Nagasaki H."/>
            <person name="Nagata Y."/>
            <person name="Naito S."/>
            <person name="Nakashima M."/>
            <person name="Nakama Y."/>
            <person name="Nakamichi Y."/>
            <person name="Nakamura M."/>
            <person name="Meguro A."/>
            <person name="Negishi M."/>
            <person name="Ohta I."/>
            <person name="Ohta T."/>
            <person name="Okamoto M."/>
            <person name="Ono N."/>
            <person name="Saji S."/>
            <person name="Sakaguchi M."/>
            <person name="Sakai K."/>
            <person name="Shibata M."/>
            <person name="Shimokawa T."/>
            <person name="Song J."/>
            <person name="Takazaki Y."/>
            <person name="Terasawa K."/>
            <person name="Tsugane M."/>
            <person name="Tsuji K."/>
            <person name="Ueda S."/>
            <person name="Waki K."/>
            <person name="Yamagata H."/>
            <person name="Yamamoto M."/>
            <person name="Yamamoto S."/>
            <person name="Yamane H."/>
            <person name="Yoshiki S."/>
            <person name="Yoshihara R."/>
            <person name="Yukawa K."/>
            <person name="Zhong H."/>
            <person name="Yano M."/>
            <person name="Yuan Q."/>
            <person name="Ouyang S."/>
            <person name="Liu J."/>
            <person name="Jones K.M."/>
            <person name="Gansberger K."/>
            <person name="Moffat K."/>
            <person name="Hill J."/>
            <person name="Bera J."/>
            <person name="Fadrosh D."/>
            <person name="Jin S."/>
            <person name="Johri S."/>
            <person name="Kim M."/>
            <person name="Overton L."/>
            <person name="Reardon M."/>
            <person name="Tsitrin T."/>
            <person name="Vuong H."/>
            <person name="Weaver B."/>
            <person name="Ciecko A."/>
            <person name="Tallon L."/>
            <person name="Jackson J."/>
            <person name="Pai G."/>
            <person name="Aken S.V."/>
            <person name="Utterback T."/>
            <person name="Reidmuller S."/>
            <person name="Feldblyum T."/>
            <person name="Hsiao J."/>
            <person name="Zismann V."/>
            <person name="Iobst S."/>
            <person name="de Vazeille A.R."/>
            <person name="Buell C.R."/>
            <person name="Ying K."/>
            <person name="Li Y."/>
            <person name="Lu T."/>
            <person name="Huang Y."/>
            <person name="Zhao Q."/>
            <person name="Feng Q."/>
            <person name="Zhang L."/>
            <person name="Zhu J."/>
            <person name="Weng Q."/>
            <person name="Mu J."/>
            <person name="Lu Y."/>
            <person name="Fan D."/>
            <person name="Liu Y."/>
            <person name="Guan J."/>
            <person name="Zhang Y."/>
            <person name="Yu S."/>
            <person name="Liu X."/>
            <person name="Zhang Y."/>
            <person name="Hong G."/>
            <person name="Han B."/>
            <person name="Choisne N."/>
            <person name="Demange N."/>
            <person name="Orjeda G."/>
            <person name="Samain S."/>
            <person name="Cattolico L."/>
            <person name="Pelletier E."/>
            <person name="Couloux A."/>
            <person name="Segurens B."/>
            <person name="Wincker P."/>
            <person name="D'Hont A."/>
            <person name="Scarpelli C."/>
            <person name="Weissenbach J."/>
            <person name="Salanoubat M."/>
            <person name="Quetier F."/>
            <person name="Yu Y."/>
            <person name="Kim H.R."/>
            <person name="Rambo T."/>
            <person name="Currie J."/>
            <person name="Collura K."/>
            <person name="Luo M."/>
            <person name="Yang T."/>
            <person name="Ammiraju J.S.S."/>
            <person name="Engler F."/>
            <person name="Soderlund C."/>
            <person name="Wing R.A."/>
            <person name="Palmer L.E."/>
            <person name="de la Bastide M."/>
            <person name="Spiegel L."/>
            <person name="Nascimento L."/>
            <person name="Zutavern T."/>
            <person name="O'Shaughnessy A."/>
            <person name="Dike S."/>
            <person name="Dedhia N."/>
            <person name="Preston R."/>
            <person name="Balija V."/>
            <person name="McCombie W.R."/>
            <person name="Chow T."/>
            <person name="Chen H."/>
            <person name="Chung M."/>
            <person name="Chen C."/>
            <person name="Shaw J."/>
            <person name="Wu H."/>
            <person name="Hsiao K."/>
            <person name="Chao Y."/>
            <person name="Chu M."/>
            <person name="Cheng C."/>
            <person name="Hour A."/>
            <person name="Lee P."/>
            <person name="Lin S."/>
            <person name="Lin Y."/>
            <person name="Liou J."/>
            <person name="Liu S."/>
            <person name="Hsing Y."/>
            <person name="Raghuvanshi S."/>
            <person name="Mohanty A."/>
            <person name="Bharti A.K."/>
            <person name="Gaur A."/>
            <person name="Gupta V."/>
            <person name="Kumar D."/>
            <person name="Ravi V."/>
            <person name="Vij S."/>
            <person name="Kapur A."/>
            <person name="Khurana P."/>
            <person name="Khurana P."/>
            <person name="Khurana J.P."/>
            <person name="Tyagi A.K."/>
            <person name="Gaikwad K."/>
            <person name="Singh A."/>
            <person name="Dalal V."/>
            <person name="Srivastava S."/>
            <person name="Dixit A."/>
            <person name="Pal A.K."/>
            <person name="Ghazi I.A."/>
            <person name="Yadav M."/>
            <person name="Pandit A."/>
            <person name="Bhargava A."/>
            <person name="Sureshbabu K."/>
            <person name="Batra K."/>
            <person name="Sharma T.R."/>
            <person name="Mohapatra T."/>
            <person name="Singh N.K."/>
            <person name="Messing J."/>
            <person name="Nelson A.B."/>
            <person name="Fuks G."/>
            <person name="Kavchok S."/>
            <person name="Keizer G."/>
            <person name="Linton E."/>
            <person name="Llaca V."/>
            <person name="Song R."/>
            <person name="Tanyolac B."/>
            <person name="Young S."/>
            <person name="Ho-Il K."/>
            <person name="Hahn J.H."/>
            <person name="Sangsakoo G."/>
            <person name="Vanavichit A."/>
            <person name="de Mattos Luiz.A.T."/>
            <person name="Zimmer P.D."/>
            <person name="Malone G."/>
            <person name="Dellagostin O."/>
            <person name="de Oliveira A.C."/>
            <person name="Bevan M."/>
            <person name="Bancroft I."/>
            <person name="Minx P."/>
            <person name="Cordum H."/>
            <person name="Wilson R."/>
            <person name="Cheng Z."/>
            <person name="Jin W."/>
            <person name="Jiang J."/>
            <person name="Leong S.A."/>
            <person name="Iwama H."/>
            <person name="Gojobori T."/>
            <person name="Itoh T."/>
            <person name="Niimura Y."/>
            <person name="Fujii Y."/>
            <person name="Habara T."/>
            <person name="Sakai H."/>
            <person name="Sato Y."/>
            <person name="Wilson G."/>
            <person name="Kumar K."/>
            <person name="McCouch S."/>
            <person name="Juretic N."/>
            <person name="Hoen D."/>
            <person name="Wright S."/>
            <person name="Bruskiewich R."/>
            <person name="Bureau T."/>
            <person name="Miyao A."/>
            <person name="Hirochika H."/>
            <person name="Nishikawa T."/>
            <person name="Kadowaki K."/>
            <person name="Sugiura M."/>
            <person name="Burr B."/>
            <person name="Sasaki T."/>
        </authorList>
    </citation>
    <scope>NUCLEOTIDE SEQUENCE [LARGE SCALE GENOMIC DNA]</scope>
    <source>
        <strain evidence="3">cv. Nipponbare</strain>
    </source>
</reference>
<keyword evidence="3" id="KW-1185">Reference proteome</keyword>
<dbReference type="EMBL" id="AP014957">
    <property type="protein sequence ID" value="BAS75173.1"/>
    <property type="molecule type" value="Genomic_DNA"/>
</dbReference>
<name>A0A0P0VAA7_ORYSJ</name>
<dbReference type="AlphaFoldDB" id="A0A0P0VAA7"/>
<feature type="compositionally biased region" description="Low complexity" evidence="1">
    <location>
        <begin position="22"/>
        <end position="50"/>
    </location>
</feature>
<reference evidence="2 3" key="2">
    <citation type="journal article" date="2013" name="Plant Cell Physiol.">
        <title>Rice Annotation Project Database (RAP-DB): an integrative and interactive database for rice genomics.</title>
        <authorList>
            <person name="Sakai H."/>
            <person name="Lee S.S."/>
            <person name="Tanaka T."/>
            <person name="Numa H."/>
            <person name="Kim J."/>
            <person name="Kawahara Y."/>
            <person name="Wakimoto H."/>
            <person name="Yang C.C."/>
            <person name="Iwamoto M."/>
            <person name="Abe T."/>
            <person name="Yamada Y."/>
            <person name="Muto A."/>
            <person name="Inokuchi H."/>
            <person name="Ikemura T."/>
            <person name="Matsumoto T."/>
            <person name="Sasaki T."/>
            <person name="Itoh T."/>
        </authorList>
    </citation>
    <scope>NUCLEOTIDE SEQUENCE [LARGE SCALE GENOMIC DNA]</scope>
    <source>
        <strain evidence="3">cv. Nipponbare</strain>
    </source>
</reference>
<dbReference type="PaxDb" id="39947-A0A0P0VAA7"/>
<dbReference type="InParanoid" id="A0A0P0VAA7"/>
<dbReference type="InterPro" id="IPR012871">
    <property type="entry name" value="DUF1668_ORYSA"/>
</dbReference>
<gene>
    <name evidence="2" type="ordered locus">Os01g0843400</name>
    <name evidence="2" type="ORF">OSNPB_010843400</name>
</gene>
<protein>
    <submittedName>
        <fullName evidence="2">Os01g0843400 protein</fullName>
    </submittedName>
</protein>
<accession>A0A0P0VAA7</accession>
<feature type="compositionally biased region" description="Pro residues" evidence="1">
    <location>
        <begin position="1"/>
        <end position="10"/>
    </location>
</feature>
<evidence type="ECO:0000256" key="1">
    <source>
        <dbReference type="SAM" id="MobiDB-lite"/>
    </source>
</evidence>
<evidence type="ECO:0000313" key="2">
    <source>
        <dbReference type="EMBL" id="BAS75173.1"/>
    </source>
</evidence>
<feature type="compositionally biased region" description="Basic and acidic residues" evidence="1">
    <location>
        <begin position="85"/>
        <end position="104"/>
    </location>
</feature>
<dbReference type="Pfam" id="PF07893">
    <property type="entry name" value="DUF1668"/>
    <property type="match status" value="1"/>
</dbReference>
<evidence type="ECO:0000313" key="3">
    <source>
        <dbReference type="Proteomes" id="UP000059680"/>
    </source>
</evidence>